<dbReference type="GO" id="GO:0071555">
    <property type="term" value="P:cell wall organization"/>
    <property type="evidence" value="ECO:0007669"/>
    <property type="project" value="TreeGrafter"/>
</dbReference>
<protein>
    <submittedName>
        <fullName evidence="7">Cell division protein FtsI</fullName>
    </submittedName>
</protein>
<dbReference type="SUPFAM" id="SSF56519">
    <property type="entry name" value="Penicillin binding protein dimerisation domain"/>
    <property type="match status" value="1"/>
</dbReference>
<reference evidence="7" key="1">
    <citation type="journal article" date="2014" name="Int. J. Syst. Evol. Microbiol.">
        <title>Complete genome sequence of Corynebacterium casei LMG S-19264T (=DSM 44701T), isolated from a smear-ripened cheese.</title>
        <authorList>
            <consortium name="US DOE Joint Genome Institute (JGI-PGF)"/>
            <person name="Walter F."/>
            <person name="Albersmeier A."/>
            <person name="Kalinowski J."/>
            <person name="Ruckert C."/>
        </authorList>
    </citation>
    <scope>NUCLEOTIDE SEQUENCE</scope>
    <source>
        <strain evidence="7">VKM Ac-1958</strain>
    </source>
</reference>
<evidence type="ECO:0000313" key="7">
    <source>
        <dbReference type="EMBL" id="GLK02150.1"/>
    </source>
</evidence>
<feature type="domain" description="Penicillin-binding protein transpeptidase" evidence="5">
    <location>
        <begin position="269"/>
        <end position="576"/>
    </location>
</feature>
<dbReference type="InterPro" id="IPR001460">
    <property type="entry name" value="PCN-bd_Tpept"/>
</dbReference>
<gene>
    <name evidence="7" type="ORF">GCM10017596_18650</name>
</gene>
<dbReference type="PANTHER" id="PTHR30627:SF1">
    <property type="entry name" value="PEPTIDOGLYCAN D,D-TRANSPEPTIDASE FTSI"/>
    <property type="match status" value="1"/>
</dbReference>
<evidence type="ECO:0000256" key="2">
    <source>
        <dbReference type="ARBA" id="ARBA00007171"/>
    </source>
</evidence>
<dbReference type="PANTHER" id="PTHR30627">
    <property type="entry name" value="PEPTIDOGLYCAN D,D-TRANSPEPTIDASE"/>
    <property type="match status" value="1"/>
</dbReference>
<name>A0A9W6M8S8_9MICO</name>
<dbReference type="Gene3D" id="3.90.1310.10">
    <property type="entry name" value="Penicillin-binding protein 2a (Domain 2)"/>
    <property type="match status" value="1"/>
</dbReference>
<keyword evidence="7" id="KW-0132">Cell division</keyword>
<evidence type="ECO:0000313" key="8">
    <source>
        <dbReference type="Proteomes" id="UP001142325"/>
    </source>
</evidence>
<dbReference type="GO" id="GO:0051301">
    <property type="term" value="P:cell division"/>
    <property type="evidence" value="ECO:0007669"/>
    <property type="project" value="UniProtKB-KW"/>
</dbReference>
<dbReference type="SUPFAM" id="SSF56601">
    <property type="entry name" value="beta-lactamase/transpeptidase-like"/>
    <property type="match status" value="1"/>
</dbReference>
<dbReference type="Gene3D" id="3.40.710.10">
    <property type="entry name" value="DD-peptidase/beta-lactamase superfamily"/>
    <property type="match status" value="1"/>
</dbReference>
<keyword evidence="3 4" id="KW-0472">Membrane</keyword>
<evidence type="ECO:0000256" key="4">
    <source>
        <dbReference type="SAM" id="Phobius"/>
    </source>
</evidence>
<dbReference type="GO" id="GO:0005886">
    <property type="term" value="C:plasma membrane"/>
    <property type="evidence" value="ECO:0007669"/>
    <property type="project" value="TreeGrafter"/>
</dbReference>
<evidence type="ECO:0000256" key="1">
    <source>
        <dbReference type="ARBA" id="ARBA00004370"/>
    </source>
</evidence>
<dbReference type="InterPro" id="IPR036138">
    <property type="entry name" value="PBP_dimer_sf"/>
</dbReference>
<keyword evidence="8" id="KW-1185">Reference proteome</keyword>
<evidence type="ECO:0000259" key="5">
    <source>
        <dbReference type="Pfam" id="PF00905"/>
    </source>
</evidence>
<comment type="subcellular location">
    <subcellularLocation>
        <location evidence="1">Membrane</location>
    </subcellularLocation>
</comment>
<keyword evidence="4" id="KW-1133">Transmembrane helix</keyword>
<dbReference type="Pfam" id="PF03717">
    <property type="entry name" value="PBP_dimer"/>
    <property type="match status" value="1"/>
</dbReference>
<dbReference type="GO" id="GO:0008658">
    <property type="term" value="F:penicillin binding"/>
    <property type="evidence" value="ECO:0007669"/>
    <property type="project" value="InterPro"/>
</dbReference>
<feature type="transmembrane region" description="Helical" evidence="4">
    <location>
        <begin position="12"/>
        <end position="32"/>
    </location>
</feature>
<dbReference type="Proteomes" id="UP001142325">
    <property type="component" value="Unassembled WGS sequence"/>
</dbReference>
<dbReference type="AlphaFoldDB" id="A0A9W6M8S8"/>
<dbReference type="InterPro" id="IPR005311">
    <property type="entry name" value="PBP_dimer"/>
</dbReference>
<feature type="domain" description="Penicillin-binding protein dimerisation" evidence="6">
    <location>
        <begin position="58"/>
        <end position="227"/>
    </location>
</feature>
<sequence length="599" mass="64102">MTTRATRSPRRRTVVALAVILIIIGAFVVRLVDIQVVNAASHVEESMDTGQLGDSRPIAGTRGPILDANGTVLAQSTLVYDAALDPLTIRVLEEDEENPPKTPWNEASDKIGAVLGMTGDQVRALVDDALAENDESRWTQLKKGLNTEQFLALRELRLPYLSMPARDVRTYPNGAVAGNILGFMGDADEERPDGVPLEGMELMQDQCLRPTAGVESFLTGADGVVIPGSHKEKPAVNGGSLTLTINSELQWYLQQMIAEETARQGALNGSVLVVEVKTGKIRAAAEYPTVDPNDVSASDEGDRGARIFRRTFEPGSTFKVVTAAAVMEGAGANAGTRVTASSREEFPNGAVVNDAFPHPTYDYTLAGALIDSSNVALSKFGDMVSPQVRYDYLKKFGVGEKTAIDFQGEEPGMLHPVEDWDNQSHYTTTFGQFYTVTAPQVASAYQAIANGGVKIPLSLVESCTTADGEVAKIDAGKPERIIAESTASELSRMIENVAVQGGLAEDIVVPGYRIAAKTGTAEVPDGNGGYKPGIYFTSMVGYAPADDPEYVVIVTLDEPTRVTSSAATASAFQKAMTQVLKTYRVLPSSVPMDELLPKY</sequence>
<keyword evidence="7" id="KW-0131">Cell cycle</keyword>
<keyword evidence="4" id="KW-0812">Transmembrane</keyword>
<dbReference type="RefSeq" id="WP_204939721.1">
    <property type="nucleotide sequence ID" value="NZ_BAAAUM010000002.1"/>
</dbReference>
<comment type="similarity">
    <text evidence="2">Belongs to the transpeptidase family.</text>
</comment>
<dbReference type="InterPro" id="IPR012338">
    <property type="entry name" value="Beta-lactam/transpept-like"/>
</dbReference>
<evidence type="ECO:0000256" key="3">
    <source>
        <dbReference type="ARBA" id="ARBA00023136"/>
    </source>
</evidence>
<accession>A0A9W6M8S8</accession>
<organism evidence="7 8">
    <name type="scientific">Microbacterium keratanolyticum</name>
    <dbReference type="NCBI Taxonomy" id="67574"/>
    <lineage>
        <taxon>Bacteria</taxon>
        <taxon>Bacillati</taxon>
        <taxon>Actinomycetota</taxon>
        <taxon>Actinomycetes</taxon>
        <taxon>Micrococcales</taxon>
        <taxon>Microbacteriaceae</taxon>
        <taxon>Microbacterium</taxon>
    </lineage>
</organism>
<reference evidence="7" key="2">
    <citation type="submission" date="2023-01" db="EMBL/GenBank/DDBJ databases">
        <authorList>
            <person name="Sun Q."/>
            <person name="Evtushenko L."/>
        </authorList>
    </citation>
    <scope>NUCLEOTIDE SEQUENCE</scope>
    <source>
        <strain evidence="7">VKM Ac-1958</strain>
    </source>
</reference>
<comment type="caution">
    <text evidence="7">The sequence shown here is derived from an EMBL/GenBank/DDBJ whole genome shotgun (WGS) entry which is preliminary data.</text>
</comment>
<dbReference type="Pfam" id="PF00905">
    <property type="entry name" value="Transpeptidase"/>
    <property type="match status" value="1"/>
</dbReference>
<dbReference type="Gene3D" id="3.30.450.330">
    <property type="match status" value="1"/>
</dbReference>
<evidence type="ECO:0000259" key="6">
    <source>
        <dbReference type="Pfam" id="PF03717"/>
    </source>
</evidence>
<dbReference type="EMBL" id="BSET01000002">
    <property type="protein sequence ID" value="GLK02150.1"/>
    <property type="molecule type" value="Genomic_DNA"/>
</dbReference>
<dbReference type="InterPro" id="IPR050515">
    <property type="entry name" value="Beta-lactam/transpept"/>
</dbReference>
<proteinExistence type="inferred from homology"/>